<dbReference type="Proteomes" id="UP000494165">
    <property type="component" value="Unassembled WGS sequence"/>
</dbReference>
<evidence type="ECO:0000313" key="3">
    <source>
        <dbReference type="Proteomes" id="UP000494165"/>
    </source>
</evidence>
<feature type="region of interest" description="Disordered" evidence="1">
    <location>
        <begin position="1"/>
        <end position="46"/>
    </location>
</feature>
<keyword evidence="3" id="KW-1185">Reference proteome</keyword>
<feature type="region of interest" description="Disordered" evidence="1">
    <location>
        <begin position="137"/>
        <end position="182"/>
    </location>
</feature>
<name>A0A8S1C989_9INSE</name>
<evidence type="ECO:0000256" key="1">
    <source>
        <dbReference type="SAM" id="MobiDB-lite"/>
    </source>
</evidence>
<gene>
    <name evidence="2" type="ORF">CLODIP_2_CD12477</name>
</gene>
<proteinExistence type="predicted"/>
<sequence length="182" mass="19488">MNSSRPCGWSSDGDDDSSSIPYADADSGDLRVRWDTSEESSADEEAAAACSGVDSCSLNNLLDALAEAEGGVAAAHSFSTLLDSDLDVPDAPSVAAARARARGHTLPKQRVKWDDEPDAGVQLTPDELYYYCPRKASHNNNGSLLKKQQLAAADRRKKSATLDNAAAHVDRSYLSRQKGNKF</sequence>
<comment type="caution">
    <text evidence="2">The sequence shown here is derived from an EMBL/GenBank/DDBJ whole genome shotgun (WGS) entry which is preliminary data.</text>
</comment>
<protein>
    <submittedName>
        <fullName evidence="2">Uncharacterized protein</fullName>
    </submittedName>
</protein>
<evidence type="ECO:0000313" key="2">
    <source>
        <dbReference type="EMBL" id="CAB3364871.1"/>
    </source>
</evidence>
<feature type="compositionally biased region" description="Acidic residues" evidence="1">
    <location>
        <begin position="37"/>
        <end position="46"/>
    </location>
</feature>
<accession>A0A8S1C989</accession>
<reference evidence="2 3" key="1">
    <citation type="submission" date="2020-04" db="EMBL/GenBank/DDBJ databases">
        <authorList>
            <person name="Alioto T."/>
            <person name="Alioto T."/>
            <person name="Gomez Garrido J."/>
        </authorList>
    </citation>
    <scope>NUCLEOTIDE SEQUENCE [LARGE SCALE GENOMIC DNA]</scope>
</reference>
<organism evidence="2 3">
    <name type="scientific">Cloeon dipterum</name>
    <dbReference type="NCBI Taxonomy" id="197152"/>
    <lineage>
        <taxon>Eukaryota</taxon>
        <taxon>Metazoa</taxon>
        <taxon>Ecdysozoa</taxon>
        <taxon>Arthropoda</taxon>
        <taxon>Hexapoda</taxon>
        <taxon>Insecta</taxon>
        <taxon>Pterygota</taxon>
        <taxon>Palaeoptera</taxon>
        <taxon>Ephemeroptera</taxon>
        <taxon>Pisciforma</taxon>
        <taxon>Baetidae</taxon>
        <taxon>Cloeon</taxon>
    </lineage>
</organism>
<dbReference type="EMBL" id="CADEPI010000018">
    <property type="protein sequence ID" value="CAB3364871.1"/>
    <property type="molecule type" value="Genomic_DNA"/>
</dbReference>
<dbReference type="AlphaFoldDB" id="A0A8S1C989"/>